<proteinExistence type="predicted"/>
<dbReference type="Proteomes" id="UP000231019">
    <property type="component" value="Unassembled WGS sequence"/>
</dbReference>
<keyword evidence="1" id="KW-0732">Signal</keyword>
<dbReference type="EMBL" id="PFFQ01000037">
    <property type="protein sequence ID" value="PIW16529.1"/>
    <property type="molecule type" value="Genomic_DNA"/>
</dbReference>
<evidence type="ECO:0000313" key="2">
    <source>
        <dbReference type="EMBL" id="PIW16529.1"/>
    </source>
</evidence>
<feature type="signal peptide" evidence="1">
    <location>
        <begin position="1"/>
        <end position="21"/>
    </location>
</feature>
<feature type="chain" id="PRO_5014869883" description="Outer membrane protein beta-barrel domain-containing protein" evidence="1">
    <location>
        <begin position="22"/>
        <end position="284"/>
    </location>
</feature>
<gene>
    <name evidence="2" type="ORF">COW36_12240</name>
</gene>
<sequence length="284" mass="31793">MKKALLTPLILSTALTGPVIAQETPASTAQPANSPVNARFEFGNRQYKGQFSLRYWYGNNSIDQWLKSKDSSSGIDIFNNTKLSLGMLNVNTDYWFGIVTPEGLGFLGTVFGLGLSVDYMDQLVQDVRLMTYMMDFQFAKVSLWHDQDWKNNIVLSGHYISYFNMIYNNLPPLPFQAAPYFGAGIGLEGKHPISELGEISYKLVYVPNSRTPNPLPDGMGLLSEINTRWFLNPNLAFNLGYRFNFFRSSGDGSATSASTGSEVKLTRTLEDMFHGVNIGFTNYF</sequence>
<protein>
    <recommendedName>
        <fullName evidence="4">Outer membrane protein beta-barrel domain-containing protein</fullName>
    </recommendedName>
</protein>
<evidence type="ECO:0008006" key="4">
    <source>
        <dbReference type="Google" id="ProtNLM"/>
    </source>
</evidence>
<accession>A0A2M7G3U0</accession>
<reference evidence="2 3" key="1">
    <citation type="submission" date="2017-09" db="EMBL/GenBank/DDBJ databases">
        <title>Depth-based differentiation of microbial function through sediment-hosted aquifers and enrichment of novel symbionts in the deep terrestrial subsurface.</title>
        <authorList>
            <person name="Probst A.J."/>
            <person name="Ladd B."/>
            <person name="Jarett J.K."/>
            <person name="Geller-Mcgrath D.E."/>
            <person name="Sieber C.M."/>
            <person name="Emerson J.B."/>
            <person name="Anantharaman K."/>
            <person name="Thomas B.C."/>
            <person name="Malmstrom R."/>
            <person name="Stieglmeier M."/>
            <person name="Klingl A."/>
            <person name="Woyke T."/>
            <person name="Ryan C.M."/>
            <person name="Banfield J.F."/>
        </authorList>
    </citation>
    <scope>NUCLEOTIDE SEQUENCE [LARGE SCALE GENOMIC DNA]</scope>
    <source>
        <strain evidence="2">CG17_big_fil_post_rev_8_21_14_2_50_48_46</strain>
    </source>
</reference>
<dbReference type="AlphaFoldDB" id="A0A2M7G3U0"/>
<name>A0A2M7G3U0_9BACT</name>
<evidence type="ECO:0000313" key="3">
    <source>
        <dbReference type="Proteomes" id="UP000231019"/>
    </source>
</evidence>
<evidence type="ECO:0000256" key="1">
    <source>
        <dbReference type="SAM" id="SignalP"/>
    </source>
</evidence>
<organism evidence="2 3">
    <name type="scientific">bacterium (Candidatus Blackallbacteria) CG17_big_fil_post_rev_8_21_14_2_50_48_46</name>
    <dbReference type="NCBI Taxonomy" id="2014261"/>
    <lineage>
        <taxon>Bacteria</taxon>
        <taxon>Candidatus Blackallbacteria</taxon>
    </lineage>
</organism>
<comment type="caution">
    <text evidence="2">The sequence shown here is derived from an EMBL/GenBank/DDBJ whole genome shotgun (WGS) entry which is preliminary data.</text>
</comment>